<dbReference type="InterPro" id="IPR015424">
    <property type="entry name" value="PyrdxlP-dep_Trfase"/>
</dbReference>
<feature type="domain" description="Aminotransferase class V" evidence="2">
    <location>
        <begin position="70"/>
        <end position="248"/>
    </location>
</feature>
<proteinExistence type="predicted"/>
<dbReference type="InterPro" id="IPR015422">
    <property type="entry name" value="PyrdxlP-dep_Trfase_small"/>
</dbReference>
<dbReference type="Gene3D" id="3.90.1150.10">
    <property type="entry name" value="Aspartate Aminotransferase, domain 1"/>
    <property type="match status" value="1"/>
</dbReference>
<evidence type="ECO:0000256" key="1">
    <source>
        <dbReference type="ARBA" id="ARBA00022898"/>
    </source>
</evidence>
<name>A0ABV7VE62_9PROT</name>
<evidence type="ECO:0000259" key="2">
    <source>
        <dbReference type="Pfam" id="PF00266"/>
    </source>
</evidence>
<evidence type="ECO:0000313" key="4">
    <source>
        <dbReference type="Proteomes" id="UP001595711"/>
    </source>
</evidence>
<comment type="caution">
    <text evidence="3">The sequence shown here is derived from an EMBL/GenBank/DDBJ whole genome shotgun (WGS) entry which is preliminary data.</text>
</comment>
<dbReference type="Proteomes" id="UP001595711">
    <property type="component" value="Unassembled WGS sequence"/>
</dbReference>
<reference evidence="4" key="1">
    <citation type="journal article" date="2019" name="Int. J. Syst. Evol. Microbiol.">
        <title>The Global Catalogue of Microorganisms (GCM) 10K type strain sequencing project: providing services to taxonomists for standard genome sequencing and annotation.</title>
        <authorList>
            <consortium name="The Broad Institute Genomics Platform"/>
            <consortium name="The Broad Institute Genome Sequencing Center for Infectious Disease"/>
            <person name="Wu L."/>
            <person name="Ma J."/>
        </authorList>
    </citation>
    <scope>NUCLEOTIDE SEQUENCE [LARGE SCALE GENOMIC DNA]</scope>
    <source>
        <strain evidence="4">KCTC 42182</strain>
    </source>
</reference>
<dbReference type="GO" id="GO:0008483">
    <property type="term" value="F:transaminase activity"/>
    <property type="evidence" value="ECO:0007669"/>
    <property type="project" value="UniProtKB-KW"/>
</dbReference>
<keyword evidence="3" id="KW-0808">Transferase</keyword>
<gene>
    <name evidence="3" type="ORF">ACFOOQ_09265</name>
</gene>
<dbReference type="InterPro" id="IPR015421">
    <property type="entry name" value="PyrdxlP-dep_Trfase_major"/>
</dbReference>
<sequence length="402" mass="42888">MTAQPHLPAHPPAHLPATLLPDQRHLFDIPADVAYLNCAYMSPLAKAVVAAGEAGLRRKAQPWAVTPQDFFTDSEAVRGLFARLVNATAEDVALIPAASYGVAVAAQALPLGPGDSVLTLAEQFPSNVYPWLEKARAANAAHVEVPRPADGDWTAAVLARLDARTRIVALPHCHWTDGGLLDLAAIRAACNTVGAALVIDATQSLGALPFDVAALDPDFLVAGGYKWLLGPYSFGYLYVAKRWQQAIPIEQNWIARKDSEDFAGLVDYKSEYQPGARRFDVGERSNFALTPAAMAALQMILGWGVENVQATLAARNAGIAARARAELGLDVAPDHLRAGHFLGLRFDGPRYPDGVPAGLPAKLAADKVFVSVRGRSVRVTGHLYNTDADVDRLFGALKTALG</sequence>
<accession>A0ABV7VE62</accession>
<protein>
    <submittedName>
        <fullName evidence="3">Aminotransferase class V-fold PLP-dependent enzyme</fullName>
    </submittedName>
</protein>
<dbReference type="SUPFAM" id="SSF53383">
    <property type="entry name" value="PLP-dependent transferases"/>
    <property type="match status" value="1"/>
</dbReference>
<keyword evidence="3" id="KW-0032">Aminotransferase</keyword>
<dbReference type="PANTHER" id="PTHR43586:SF15">
    <property type="entry name" value="BLR3095 PROTEIN"/>
    <property type="match status" value="1"/>
</dbReference>
<organism evidence="3 4">
    <name type="scientific">Ferrovibrio xuzhouensis</name>
    <dbReference type="NCBI Taxonomy" id="1576914"/>
    <lineage>
        <taxon>Bacteria</taxon>
        <taxon>Pseudomonadati</taxon>
        <taxon>Pseudomonadota</taxon>
        <taxon>Alphaproteobacteria</taxon>
        <taxon>Rhodospirillales</taxon>
        <taxon>Rhodospirillaceae</taxon>
        <taxon>Ferrovibrio</taxon>
    </lineage>
</organism>
<evidence type="ECO:0000313" key="3">
    <source>
        <dbReference type="EMBL" id="MFC3675729.1"/>
    </source>
</evidence>
<dbReference type="InterPro" id="IPR000192">
    <property type="entry name" value="Aminotrans_V_dom"/>
</dbReference>
<dbReference type="EMBL" id="JBHRYJ010000001">
    <property type="protein sequence ID" value="MFC3675729.1"/>
    <property type="molecule type" value="Genomic_DNA"/>
</dbReference>
<dbReference type="RefSeq" id="WP_379724840.1">
    <property type="nucleotide sequence ID" value="NZ_JBHRYJ010000001.1"/>
</dbReference>
<dbReference type="PANTHER" id="PTHR43586">
    <property type="entry name" value="CYSTEINE DESULFURASE"/>
    <property type="match status" value="1"/>
</dbReference>
<keyword evidence="4" id="KW-1185">Reference proteome</keyword>
<dbReference type="Gene3D" id="3.40.640.10">
    <property type="entry name" value="Type I PLP-dependent aspartate aminotransferase-like (Major domain)"/>
    <property type="match status" value="1"/>
</dbReference>
<keyword evidence="1" id="KW-0663">Pyridoxal phosphate</keyword>
<dbReference type="Pfam" id="PF00266">
    <property type="entry name" value="Aminotran_5"/>
    <property type="match status" value="1"/>
</dbReference>